<reference evidence="2" key="1">
    <citation type="submission" date="2021-11" db="EMBL/GenBank/DDBJ databases">
        <authorList>
            <consortium name="Genoscope - CEA"/>
            <person name="William W."/>
        </authorList>
    </citation>
    <scope>NUCLEOTIDE SEQUENCE</scope>
</reference>
<comment type="caution">
    <text evidence="2">The sequence shown here is derived from an EMBL/GenBank/DDBJ whole genome shotgun (WGS) entry which is preliminary data.</text>
</comment>
<dbReference type="EMBL" id="CAKKNE010000005">
    <property type="protein sequence ID" value="CAH0376453.1"/>
    <property type="molecule type" value="Genomic_DNA"/>
</dbReference>
<organism evidence="2 3">
    <name type="scientific">Pelagomonas calceolata</name>
    <dbReference type="NCBI Taxonomy" id="35677"/>
    <lineage>
        <taxon>Eukaryota</taxon>
        <taxon>Sar</taxon>
        <taxon>Stramenopiles</taxon>
        <taxon>Ochrophyta</taxon>
        <taxon>Pelagophyceae</taxon>
        <taxon>Pelagomonadales</taxon>
        <taxon>Pelagomonadaceae</taxon>
        <taxon>Pelagomonas</taxon>
    </lineage>
</organism>
<feature type="region of interest" description="Disordered" evidence="1">
    <location>
        <begin position="1"/>
        <end position="58"/>
    </location>
</feature>
<feature type="compositionally biased region" description="Low complexity" evidence="1">
    <location>
        <begin position="35"/>
        <end position="55"/>
    </location>
</feature>
<keyword evidence="3" id="KW-1185">Reference proteome</keyword>
<feature type="non-terminal residue" evidence="2">
    <location>
        <position position="1"/>
    </location>
</feature>
<feature type="compositionally biased region" description="Basic and acidic residues" evidence="1">
    <location>
        <begin position="133"/>
        <end position="156"/>
    </location>
</feature>
<evidence type="ECO:0000313" key="3">
    <source>
        <dbReference type="Proteomes" id="UP000789595"/>
    </source>
</evidence>
<evidence type="ECO:0000313" key="2">
    <source>
        <dbReference type="EMBL" id="CAH0376453.1"/>
    </source>
</evidence>
<protein>
    <submittedName>
        <fullName evidence="2">Uncharacterized protein</fullName>
    </submittedName>
</protein>
<evidence type="ECO:0000256" key="1">
    <source>
        <dbReference type="SAM" id="MobiDB-lite"/>
    </source>
</evidence>
<feature type="region of interest" description="Disordered" evidence="1">
    <location>
        <begin position="341"/>
        <end position="373"/>
    </location>
</feature>
<feature type="compositionally biased region" description="Basic and acidic residues" evidence="1">
    <location>
        <begin position="84"/>
        <end position="100"/>
    </location>
</feature>
<dbReference type="AlphaFoldDB" id="A0A8J2SNE7"/>
<name>A0A8J2SNE7_9STRA</name>
<gene>
    <name evidence="2" type="ORF">PECAL_5P10430</name>
</gene>
<dbReference type="Proteomes" id="UP000789595">
    <property type="component" value="Unassembled WGS sequence"/>
</dbReference>
<proteinExistence type="predicted"/>
<sequence>PLDEDEVRRVGAPRRVLQRDGPAAGRRPPRRLRNQRGQDGVAAAHLRRGAAAAGAREVRDVLGKSRAEALGEGLDELTGNDARGAADLEGRGDVVPDAQRRARRRPDLAALVVAVRRGPRDLEGAGDAQGPPRHRDDGRERRVQPDGVDLVRREPDAVGAGRLSQGGEREVEVVRREVVVDVAAAGLEERPRGRRVVAEDAADRPRRALGREAVQQGLVGRVRPPLEEAVQPHVAVPADVVGARDLRRGQPDRLLARDVGAVARRPLDEGRVGRRGRTDPDALDALAAPRPRVDGLVEARKGRAAVFPRQRRALRGVRLDDAGDVRLERLVELAAAQLAHAAAAHDADAHARRRRRGRGERGLQRGAARRRFRRDAHDLAGECVTQAAASEESCSAAAWPNDRGER</sequence>
<feature type="region of interest" description="Disordered" evidence="1">
    <location>
        <begin position="71"/>
        <end position="166"/>
    </location>
</feature>
<accession>A0A8J2SNE7</accession>